<dbReference type="Proteomes" id="UP000823872">
    <property type="component" value="Chromosome E3"/>
</dbReference>
<reference evidence="2 3" key="1">
    <citation type="submission" date="2021-02" db="EMBL/GenBank/DDBJ databases">
        <title>Safari Cat Assemblies.</title>
        <authorList>
            <person name="Bredemeyer K.R."/>
            <person name="Murphy W.J."/>
        </authorList>
    </citation>
    <scope>NUCLEOTIDE SEQUENCE [LARGE SCALE GENOMIC DNA]</scope>
</reference>
<evidence type="ECO:0000313" key="2">
    <source>
        <dbReference type="Ensembl" id="ENSFCTP00005034470.1"/>
    </source>
</evidence>
<dbReference type="PANTHER" id="PTHR28457:SF1">
    <property type="entry name" value="CILIA- AND FLAGELLA-ASSOCIATED PROTEIN 119"/>
    <property type="match status" value="1"/>
</dbReference>
<reference evidence="2" key="2">
    <citation type="submission" date="2025-08" db="UniProtKB">
        <authorList>
            <consortium name="Ensembl"/>
        </authorList>
    </citation>
    <scope>IDENTIFICATION</scope>
    <source>
        <strain evidence="2">breed Abyssinian</strain>
    </source>
</reference>
<feature type="region of interest" description="Disordered" evidence="1">
    <location>
        <begin position="1"/>
        <end position="32"/>
    </location>
</feature>
<evidence type="ECO:0000313" key="3">
    <source>
        <dbReference type="Proteomes" id="UP000823872"/>
    </source>
</evidence>
<evidence type="ECO:0000256" key="1">
    <source>
        <dbReference type="SAM" id="MobiDB-lite"/>
    </source>
</evidence>
<organism evidence="2 3">
    <name type="scientific">Felis catus</name>
    <name type="common">Cat</name>
    <name type="synonym">Felis silvestris catus</name>
    <dbReference type="NCBI Taxonomy" id="9685"/>
    <lineage>
        <taxon>Eukaryota</taxon>
        <taxon>Metazoa</taxon>
        <taxon>Chordata</taxon>
        <taxon>Craniata</taxon>
        <taxon>Vertebrata</taxon>
        <taxon>Euteleostomi</taxon>
        <taxon>Mammalia</taxon>
        <taxon>Eutheria</taxon>
        <taxon>Laurasiatheria</taxon>
        <taxon>Carnivora</taxon>
        <taxon>Feliformia</taxon>
        <taxon>Felidae</taxon>
        <taxon>Felinae</taxon>
        <taxon>Felis</taxon>
    </lineage>
</organism>
<reference evidence="2" key="3">
    <citation type="submission" date="2025-09" db="UniProtKB">
        <authorList>
            <consortium name="Ensembl"/>
        </authorList>
    </citation>
    <scope>IDENTIFICATION</scope>
    <source>
        <strain evidence="2">breed Abyssinian</strain>
    </source>
</reference>
<dbReference type="PANTHER" id="PTHR28457">
    <property type="entry name" value="COILED-COIL DOMAIN-CONTAINING PROTEIN 189"/>
    <property type="match status" value="1"/>
</dbReference>
<name>A0ABI7YHX6_FELCA</name>
<dbReference type="Pfam" id="PF14769">
    <property type="entry name" value="CLAMP"/>
    <property type="match status" value="1"/>
</dbReference>
<proteinExistence type="predicted"/>
<protein>
    <recommendedName>
        <fullName evidence="4">Coiled-coil domain containing 189</fullName>
    </recommendedName>
</protein>
<keyword evidence="3" id="KW-1185">Reference proteome</keyword>
<dbReference type="GeneTree" id="ENSGT00940000154323"/>
<gene>
    <name evidence="2" type="primary">CCDC189</name>
</gene>
<sequence length="373" mass="42206">MIRQKSSQFLGLKMQSELEQPSELQREPERELTSLDESVMRIATGVRPESGTAASVEADEDPAANLFLPPLPRPRICMWKYLDIHSMHRLEKTTNTEEMREVLAELLGLGSPEQSLRDAIILDLFSHALIFCRQQGFSLEQTSTACALLQDLHKACVATPLGNVEECYRYFTSVLFCHGVRRPPFSINLFREEQLLALADYVVNTYFRHFKLYKYVFTPQVRLDLSLTYIGLQPPELWPEDGTEKEGEEVGEQAVTPQEEELETVVQPEQEPSQVSILRAYIKTQMSKELGQLQQLIEERLKASEERLNSKLTILERPFQLPPGKVTSFGGQTILLPSLCLASCLADKLSGPQMESCILARTSSLWNSVSLAE</sequence>
<dbReference type="Ensembl" id="ENSFCTT00005047822.1">
    <property type="protein sequence ID" value="ENSFCTP00005034470.1"/>
    <property type="gene ID" value="ENSFCTG00005016483.1"/>
</dbReference>
<evidence type="ECO:0008006" key="4">
    <source>
        <dbReference type="Google" id="ProtNLM"/>
    </source>
</evidence>
<accession>A0ABI7YHX6</accession>
<dbReference type="InterPro" id="IPR032727">
    <property type="entry name" value="CLAMP"/>
</dbReference>